<accession>A0ABY4YYX5</accession>
<dbReference type="SUPFAM" id="SSF56209">
    <property type="entry name" value="Nitrile hydratase alpha chain"/>
    <property type="match status" value="1"/>
</dbReference>
<reference evidence="1" key="1">
    <citation type="submission" date="2022-06" db="EMBL/GenBank/DDBJ databases">
        <title>Ornithinimicrobium HY1793.</title>
        <authorList>
            <person name="Huang Y."/>
        </authorList>
    </citation>
    <scope>NUCLEOTIDE SEQUENCE</scope>
    <source>
        <strain evidence="1">HY1793</strain>
    </source>
</reference>
<gene>
    <name evidence="1" type="ORF">NF556_09440</name>
</gene>
<dbReference type="Proteomes" id="UP001056455">
    <property type="component" value="Chromosome"/>
</dbReference>
<evidence type="ECO:0008006" key="3">
    <source>
        <dbReference type="Google" id="ProtNLM"/>
    </source>
</evidence>
<dbReference type="RefSeq" id="WP_252595382.1">
    <property type="nucleotide sequence ID" value="NZ_CP099489.1"/>
</dbReference>
<sequence>MTVIDSQTRAFTDAYTRALTSSWASDDYAERLQSDPRAALEEVGLSVPPQAQIEIVRTQITDDSDEEGLEAQIAMWLEGHRTGTYRLLIPDPPELDTAELDLDDMATIGGGFACCCCGPCSCCS</sequence>
<protein>
    <recommendedName>
        <fullName evidence="3">NHLP leader peptide family natural product</fullName>
    </recommendedName>
</protein>
<evidence type="ECO:0000313" key="1">
    <source>
        <dbReference type="EMBL" id="USQ81846.1"/>
    </source>
</evidence>
<proteinExistence type="predicted"/>
<dbReference type="Gene3D" id="3.90.330.10">
    <property type="entry name" value="Nitrile hydratase alpha /Thiocyanate hydrolase gamma"/>
    <property type="match status" value="1"/>
</dbReference>
<name>A0ABY4YYX5_9MICO</name>
<organism evidence="1 2">
    <name type="scientific">Ornithinimicrobium faecis</name>
    <dbReference type="NCBI Taxonomy" id="2934158"/>
    <lineage>
        <taxon>Bacteria</taxon>
        <taxon>Bacillati</taxon>
        <taxon>Actinomycetota</taxon>
        <taxon>Actinomycetes</taxon>
        <taxon>Micrococcales</taxon>
        <taxon>Ornithinimicrobiaceae</taxon>
        <taxon>Ornithinimicrobium</taxon>
    </lineage>
</organism>
<keyword evidence="2" id="KW-1185">Reference proteome</keyword>
<dbReference type="EMBL" id="CP099489">
    <property type="protein sequence ID" value="USQ81846.1"/>
    <property type="molecule type" value="Genomic_DNA"/>
</dbReference>
<evidence type="ECO:0000313" key="2">
    <source>
        <dbReference type="Proteomes" id="UP001056455"/>
    </source>
</evidence>
<dbReference type="InterPro" id="IPR036648">
    <property type="entry name" value="CN_Hdrase_a/SCN_Hdrase_g_sf"/>
</dbReference>